<dbReference type="AlphaFoldDB" id="A0A9P7YYS3"/>
<protein>
    <submittedName>
        <fullName evidence="2">Uncharacterized protein</fullName>
    </submittedName>
</protein>
<name>A0A9P7YYS3_9HELO</name>
<evidence type="ECO:0000313" key="2">
    <source>
        <dbReference type="EMBL" id="KAG9242453.1"/>
    </source>
</evidence>
<keyword evidence="3" id="KW-1185">Reference proteome</keyword>
<accession>A0A9P7YYS3</accession>
<feature type="non-terminal residue" evidence="2">
    <location>
        <position position="1"/>
    </location>
</feature>
<organism evidence="2 3">
    <name type="scientific">Calycina marina</name>
    <dbReference type="NCBI Taxonomy" id="1763456"/>
    <lineage>
        <taxon>Eukaryota</taxon>
        <taxon>Fungi</taxon>
        <taxon>Dikarya</taxon>
        <taxon>Ascomycota</taxon>
        <taxon>Pezizomycotina</taxon>
        <taxon>Leotiomycetes</taxon>
        <taxon>Helotiales</taxon>
        <taxon>Pezizellaceae</taxon>
        <taxon>Calycina</taxon>
    </lineage>
</organism>
<feature type="region of interest" description="Disordered" evidence="1">
    <location>
        <begin position="89"/>
        <end position="119"/>
    </location>
</feature>
<feature type="compositionally biased region" description="Low complexity" evidence="1">
    <location>
        <begin position="89"/>
        <end position="103"/>
    </location>
</feature>
<dbReference type="OrthoDB" id="4072826at2759"/>
<reference evidence="2" key="1">
    <citation type="journal article" date="2021" name="IMA Fungus">
        <title>Genomic characterization of three marine fungi, including Emericellopsis atlantica sp. nov. with signatures of a generalist lifestyle and marine biomass degradation.</title>
        <authorList>
            <person name="Hagestad O.C."/>
            <person name="Hou L."/>
            <person name="Andersen J.H."/>
            <person name="Hansen E.H."/>
            <person name="Altermark B."/>
            <person name="Li C."/>
            <person name="Kuhnert E."/>
            <person name="Cox R.J."/>
            <person name="Crous P.W."/>
            <person name="Spatafora J.W."/>
            <person name="Lail K."/>
            <person name="Amirebrahimi M."/>
            <person name="Lipzen A."/>
            <person name="Pangilinan J."/>
            <person name="Andreopoulos W."/>
            <person name="Hayes R.D."/>
            <person name="Ng V."/>
            <person name="Grigoriev I.V."/>
            <person name="Jackson S.A."/>
            <person name="Sutton T.D.S."/>
            <person name="Dobson A.D.W."/>
            <person name="Rama T."/>
        </authorList>
    </citation>
    <scope>NUCLEOTIDE SEQUENCE</scope>
    <source>
        <strain evidence="2">TRa3180A</strain>
    </source>
</reference>
<dbReference type="Proteomes" id="UP000887226">
    <property type="component" value="Unassembled WGS sequence"/>
</dbReference>
<sequence length="119" mass="13726">NKQTTTAAYAAESERLWLQLLNIDDHIGDYHMIMNEPKYDIRKLKYPQNRVPPHTSRSETSNLILRSQLSENDPWKRVYAVLLRPNIITSTPSPQTITPTSNPRMKGVLGEPPWNRNST</sequence>
<comment type="caution">
    <text evidence="2">The sequence shown here is derived from an EMBL/GenBank/DDBJ whole genome shotgun (WGS) entry which is preliminary data.</text>
</comment>
<proteinExistence type="predicted"/>
<evidence type="ECO:0000313" key="3">
    <source>
        <dbReference type="Proteomes" id="UP000887226"/>
    </source>
</evidence>
<gene>
    <name evidence="2" type="ORF">BJ878DRAFT_425876</name>
</gene>
<dbReference type="EMBL" id="MU254072">
    <property type="protein sequence ID" value="KAG9242453.1"/>
    <property type="molecule type" value="Genomic_DNA"/>
</dbReference>
<evidence type="ECO:0000256" key="1">
    <source>
        <dbReference type="SAM" id="MobiDB-lite"/>
    </source>
</evidence>